<protein>
    <recommendedName>
        <fullName evidence="4">PNPLA domain-containing protein</fullName>
    </recommendedName>
</protein>
<dbReference type="OrthoDB" id="4766886at2759"/>
<feature type="region of interest" description="Disordered" evidence="1">
    <location>
        <begin position="394"/>
        <end position="418"/>
    </location>
</feature>
<evidence type="ECO:0008006" key="4">
    <source>
        <dbReference type="Google" id="ProtNLM"/>
    </source>
</evidence>
<keyword evidence="3" id="KW-1185">Reference proteome</keyword>
<accession>A0A8K0RJQ3</accession>
<proteinExistence type="predicted"/>
<dbReference type="AlphaFoldDB" id="A0A8K0RJQ3"/>
<dbReference type="PANTHER" id="PTHR24185">
    <property type="entry name" value="CALCIUM-INDEPENDENT PHOSPHOLIPASE A2-GAMMA"/>
    <property type="match status" value="1"/>
</dbReference>
<feature type="non-terminal residue" evidence="2">
    <location>
        <position position="418"/>
    </location>
</feature>
<gene>
    <name evidence="2" type="ORF">BKA59DRAFT_409328</name>
</gene>
<dbReference type="EMBL" id="JAGPXF010000009">
    <property type="protein sequence ID" value="KAH7231012.1"/>
    <property type="molecule type" value="Genomic_DNA"/>
</dbReference>
<dbReference type="GO" id="GO:0016020">
    <property type="term" value="C:membrane"/>
    <property type="evidence" value="ECO:0007669"/>
    <property type="project" value="TreeGrafter"/>
</dbReference>
<evidence type="ECO:0000313" key="2">
    <source>
        <dbReference type="EMBL" id="KAH7231012.1"/>
    </source>
</evidence>
<dbReference type="Gene3D" id="3.40.1090.10">
    <property type="entry name" value="Cytosolic phospholipase A2 catalytic domain"/>
    <property type="match status" value="1"/>
</dbReference>
<reference evidence="2" key="1">
    <citation type="journal article" date="2021" name="Nat. Commun.">
        <title>Genetic determinants of endophytism in the Arabidopsis root mycobiome.</title>
        <authorList>
            <person name="Mesny F."/>
            <person name="Miyauchi S."/>
            <person name="Thiergart T."/>
            <person name="Pickel B."/>
            <person name="Atanasova L."/>
            <person name="Karlsson M."/>
            <person name="Huettel B."/>
            <person name="Barry K.W."/>
            <person name="Haridas S."/>
            <person name="Chen C."/>
            <person name="Bauer D."/>
            <person name="Andreopoulos W."/>
            <person name="Pangilinan J."/>
            <person name="LaButti K."/>
            <person name="Riley R."/>
            <person name="Lipzen A."/>
            <person name="Clum A."/>
            <person name="Drula E."/>
            <person name="Henrissat B."/>
            <person name="Kohler A."/>
            <person name="Grigoriev I.V."/>
            <person name="Martin F.M."/>
            <person name="Hacquard S."/>
        </authorList>
    </citation>
    <scope>NUCLEOTIDE SEQUENCE</scope>
    <source>
        <strain evidence="2">MPI-SDFR-AT-0068</strain>
    </source>
</reference>
<dbReference type="Proteomes" id="UP000813427">
    <property type="component" value="Unassembled WGS sequence"/>
</dbReference>
<name>A0A8K0RJQ3_9HYPO</name>
<evidence type="ECO:0000256" key="1">
    <source>
        <dbReference type="SAM" id="MobiDB-lite"/>
    </source>
</evidence>
<sequence length="418" mass="46629">GALSACALFINGWTVDECIQYLDVLALLSFQKHMIIRLCLFMVQLLPLMPSLVGLVLSLAIGSKYSAQPLETILQDVYGSRRSIMNADALSDMGAMLGVTLTTVQDYQPLTTEKGLSSAPLSKIYYPDGTIDGDVRFQDGGLTFNNPASIAIKEVAALFPDAPEPSIIVSLGTGSSQELQHDKHCSQPRWVATFPARLVRTFFKQADCNRAWKQVVSQRREGQRGKFVRLDVKFNGQQPSLDDTSRLKDVAETARVSALESPEIRQLAQCIRAELFFFELDMVRPPQWVNGGYNFFGRIACRLETGTPEHIALMRQLDQSASTFYRGTWAIPCNFMDIFAPAIDVKPAYGYGNSYREVKFRLLEGSGDPCHISGSPFTLESLIRQQKLDRPFGSASHRKRFHDGDGEATSQIKRRRLT</sequence>
<dbReference type="GO" id="GO:0047499">
    <property type="term" value="F:calcium-independent phospholipase A2 activity"/>
    <property type="evidence" value="ECO:0007669"/>
    <property type="project" value="TreeGrafter"/>
</dbReference>
<organism evidence="2 3">
    <name type="scientific">Fusarium tricinctum</name>
    <dbReference type="NCBI Taxonomy" id="61284"/>
    <lineage>
        <taxon>Eukaryota</taxon>
        <taxon>Fungi</taxon>
        <taxon>Dikarya</taxon>
        <taxon>Ascomycota</taxon>
        <taxon>Pezizomycotina</taxon>
        <taxon>Sordariomycetes</taxon>
        <taxon>Hypocreomycetidae</taxon>
        <taxon>Hypocreales</taxon>
        <taxon>Nectriaceae</taxon>
        <taxon>Fusarium</taxon>
        <taxon>Fusarium tricinctum species complex</taxon>
    </lineage>
</organism>
<comment type="caution">
    <text evidence="2">The sequence shown here is derived from an EMBL/GenBank/DDBJ whole genome shotgun (WGS) entry which is preliminary data.</text>
</comment>
<dbReference type="GO" id="GO:0019369">
    <property type="term" value="P:arachidonate metabolic process"/>
    <property type="evidence" value="ECO:0007669"/>
    <property type="project" value="TreeGrafter"/>
</dbReference>
<evidence type="ECO:0000313" key="3">
    <source>
        <dbReference type="Proteomes" id="UP000813427"/>
    </source>
</evidence>
<dbReference type="PANTHER" id="PTHR24185:SF8">
    <property type="entry name" value="PNPLA DOMAIN-CONTAINING PROTEIN"/>
    <property type="match status" value="1"/>
</dbReference>